<dbReference type="PRINTS" id="PR00463">
    <property type="entry name" value="EP450I"/>
</dbReference>
<keyword evidence="7" id="KW-0560">Oxidoreductase</keyword>
<dbReference type="InterPro" id="IPR036396">
    <property type="entry name" value="Cyt_P450_sf"/>
</dbReference>
<dbReference type="Pfam" id="PF00067">
    <property type="entry name" value="p450"/>
    <property type="match status" value="1"/>
</dbReference>
<proteinExistence type="inferred from homology"/>
<reference evidence="9" key="5">
    <citation type="journal article" date="2021" name="G3 (Bethesda)">
        <title>Aegilops tauschii genome assembly Aet v5.0 features greater sequence contiguity and improved annotation.</title>
        <authorList>
            <person name="Wang L."/>
            <person name="Zhu T."/>
            <person name="Rodriguez J.C."/>
            <person name="Deal K.R."/>
            <person name="Dubcovsky J."/>
            <person name="McGuire P.E."/>
            <person name="Lux T."/>
            <person name="Spannagl M."/>
            <person name="Mayer K.F.X."/>
            <person name="Baldrich P."/>
            <person name="Meyers B.C."/>
            <person name="Huo N."/>
            <person name="Gu Y.Q."/>
            <person name="Zhou H."/>
            <person name="Devos K.M."/>
            <person name="Bennetzen J.L."/>
            <person name="Unver T."/>
            <person name="Budak H."/>
            <person name="Gulick P.J."/>
            <person name="Galiba G."/>
            <person name="Kalapos B."/>
            <person name="Nelson D.R."/>
            <person name="Li P."/>
            <person name="You F.M."/>
            <person name="Luo M.C."/>
            <person name="Dvorak J."/>
        </authorList>
    </citation>
    <scope>NUCLEOTIDE SEQUENCE [LARGE SCALE GENOMIC DNA]</scope>
    <source>
        <strain evidence="9">cv. AL8/78</strain>
    </source>
</reference>
<keyword evidence="8" id="KW-0472">Membrane</keyword>
<dbReference type="GO" id="GO:0016705">
    <property type="term" value="F:oxidoreductase activity, acting on paired donors, with incorporation or reduction of molecular oxygen"/>
    <property type="evidence" value="ECO:0007669"/>
    <property type="project" value="InterPro"/>
</dbReference>
<evidence type="ECO:0000313" key="9">
    <source>
        <dbReference type="EnsemblPlants" id="AET7Gv21275900.1"/>
    </source>
</evidence>
<evidence type="ECO:0000256" key="3">
    <source>
        <dbReference type="ARBA" id="ARBA00022723"/>
    </source>
</evidence>
<evidence type="ECO:0000256" key="8">
    <source>
        <dbReference type="SAM" id="Phobius"/>
    </source>
</evidence>
<evidence type="ECO:0000256" key="6">
    <source>
        <dbReference type="PIRSR" id="PIRSR602401-1"/>
    </source>
</evidence>
<reference evidence="9" key="3">
    <citation type="journal article" date="2017" name="Nature">
        <title>Genome sequence of the progenitor of the wheat D genome Aegilops tauschii.</title>
        <authorList>
            <person name="Luo M.C."/>
            <person name="Gu Y.Q."/>
            <person name="Puiu D."/>
            <person name="Wang H."/>
            <person name="Twardziok S.O."/>
            <person name="Deal K.R."/>
            <person name="Huo N."/>
            <person name="Zhu T."/>
            <person name="Wang L."/>
            <person name="Wang Y."/>
            <person name="McGuire P.E."/>
            <person name="Liu S."/>
            <person name="Long H."/>
            <person name="Ramasamy R.K."/>
            <person name="Rodriguez J.C."/>
            <person name="Van S.L."/>
            <person name="Yuan L."/>
            <person name="Wang Z."/>
            <person name="Xia Z."/>
            <person name="Xiao L."/>
            <person name="Anderson O.D."/>
            <person name="Ouyang S."/>
            <person name="Liang Y."/>
            <person name="Zimin A.V."/>
            <person name="Pertea G."/>
            <person name="Qi P."/>
            <person name="Bennetzen J.L."/>
            <person name="Dai X."/>
            <person name="Dawson M.W."/>
            <person name="Muller H.G."/>
            <person name="Kugler K."/>
            <person name="Rivarola-Duarte L."/>
            <person name="Spannagl M."/>
            <person name="Mayer K.F.X."/>
            <person name="Lu F.H."/>
            <person name="Bevan M.W."/>
            <person name="Leroy P."/>
            <person name="Li P."/>
            <person name="You F.M."/>
            <person name="Sun Q."/>
            <person name="Liu Z."/>
            <person name="Lyons E."/>
            <person name="Wicker T."/>
            <person name="Salzberg S.L."/>
            <person name="Devos K.M."/>
            <person name="Dvorak J."/>
        </authorList>
    </citation>
    <scope>NUCLEOTIDE SEQUENCE [LARGE SCALE GENOMIC DNA]</scope>
    <source>
        <strain evidence="9">cv. AL8/78</strain>
    </source>
</reference>
<dbReference type="STRING" id="200361.A0A453T7H2"/>
<evidence type="ECO:0000256" key="5">
    <source>
        <dbReference type="ARBA" id="ARBA00023004"/>
    </source>
</evidence>
<name>A0A453T7H2_AEGTS</name>
<dbReference type="GO" id="GO:0005506">
    <property type="term" value="F:iron ion binding"/>
    <property type="evidence" value="ECO:0007669"/>
    <property type="project" value="InterPro"/>
</dbReference>
<sequence length="517" mass="56340">TAVLRKLYLQAAMAQQDQDVIMYYRNGLLLAAALLVPLLLLVRLRRPRGENLPPGPWRLPVIGSLHHLVGRLPHRFMRDLARRYDAPLILLRLGELDVVVASSADAAREVLKTQDAVFATRMQTPTIRALTVDGAGIALAPHGEHWRQARKLGVTELLGARPVQSLRGSREAGVAALVASIASASAASGPVNVSSLLSTYIIDVAVRALVGDRIGGDLRGEFLERLGEGVRLATGFGLADLFPSSRLVRAFSGSLGRLEALGRETSRVMDRIIDKHQHAGDEEKDFVDVMLRIQKNDGSLRAGTIRAMITDLFGAASDTSATTLEWAMAELMGSPAALRRAQAEVRSALAGESRVREEALPDLHYLRLVLKETLRLHPAAPLLLPRECPESRHVLGYTVPKGAMVLVNAWAIGRDAATWGADAEEFRPERFEEEAALDFKGTNFKFVPFGAGRRMCPGIAFGLVVVELALASFLFHFDWELPAGGLHMEEQLGVTARRKGDLWLHATVRVPVPALAL</sequence>
<dbReference type="AlphaFoldDB" id="A0A453T7H2"/>
<dbReference type="EnsemblPlants" id="AET7Gv21275900.1">
    <property type="protein sequence ID" value="AET7Gv21275900.1"/>
    <property type="gene ID" value="AET7Gv21275900"/>
</dbReference>
<dbReference type="InterPro" id="IPR002401">
    <property type="entry name" value="Cyt_P450_E_grp-I"/>
</dbReference>
<reference evidence="10" key="2">
    <citation type="journal article" date="2017" name="Nat. Plants">
        <title>The Aegilops tauschii genome reveals multiple impacts of transposons.</title>
        <authorList>
            <person name="Zhao G."/>
            <person name="Zou C."/>
            <person name="Li K."/>
            <person name="Wang K."/>
            <person name="Li T."/>
            <person name="Gao L."/>
            <person name="Zhang X."/>
            <person name="Wang H."/>
            <person name="Yang Z."/>
            <person name="Liu X."/>
            <person name="Jiang W."/>
            <person name="Mao L."/>
            <person name="Kong X."/>
            <person name="Jiao Y."/>
            <person name="Jia J."/>
        </authorList>
    </citation>
    <scope>NUCLEOTIDE SEQUENCE [LARGE SCALE GENOMIC DNA]</scope>
    <source>
        <strain evidence="10">cv. AL8/78</strain>
    </source>
</reference>
<dbReference type="PANTHER" id="PTHR47955">
    <property type="entry name" value="CYTOCHROME P450 FAMILY 71 PROTEIN"/>
    <property type="match status" value="1"/>
</dbReference>
<dbReference type="PRINTS" id="PR00385">
    <property type="entry name" value="P450"/>
</dbReference>
<dbReference type="PANTHER" id="PTHR47955:SF21">
    <property type="entry name" value="OS06G0642300 PROTEIN"/>
    <property type="match status" value="1"/>
</dbReference>
<feature type="binding site" description="axial binding residue" evidence="6">
    <location>
        <position position="456"/>
    </location>
    <ligand>
        <name>heme</name>
        <dbReference type="ChEBI" id="CHEBI:30413"/>
    </ligand>
    <ligandPart>
        <name>Fe</name>
        <dbReference type="ChEBI" id="CHEBI:18248"/>
    </ligandPart>
</feature>
<organism evidence="9 10">
    <name type="scientific">Aegilops tauschii subsp. strangulata</name>
    <name type="common">Goatgrass</name>
    <dbReference type="NCBI Taxonomy" id="200361"/>
    <lineage>
        <taxon>Eukaryota</taxon>
        <taxon>Viridiplantae</taxon>
        <taxon>Streptophyta</taxon>
        <taxon>Embryophyta</taxon>
        <taxon>Tracheophyta</taxon>
        <taxon>Spermatophyta</taxon>
        <taxon>Magnoliopsida</taxon>
        <taxon>Liliopsida</taxon>
        <taxon>Poales</taxon>
        <taxon>Poaceae</taxon>
        <taxon>BOP clade</taxon>
        <taxon>Pooideae</taxon>
        <taxon>Triticodae</taxon>
        <taxon>Triticeae</taxon>
        <taxon>Triticinae</taxon>
        <taxon>Aegilops</taxon>
    </lineage>
</organism>
<keyword evidence="2 8" id="KW-0812">Transmembrane</keyword>
<dbReference type="Gene3D" id="1.10.630.10">
    <property type="entry name" value="Cytochrome P450"/>
    <property type="match status" value="1"/>
</dbReference>
<keyword evidence="3 6" id="KW-0479">Metal-binding</keyword>
<comment type="cofactor">
    <cofactor evidence="6">
        <name>heme</name>
        <dbReference type="ChEBI" id="CHEBI:30413"/>
    </cofactor>
</comment>
<evidence type="ECO:0000256" key="1">
    <source>
        <dbReference type="ARBA" id="ARBA00010617"/>
    </source>
</evidence>
<keyword evidence="7" id="KW-0503">Monooxygenase</keyword>
<feature type="transmembrane region" description="Helical" evidence="8">
    <location>
        <begin position="23"/>
        <end position="42"/>
    </location>
</feature>
<protein>
    <submittedName>
        <fullName evidence="9">Uncharacterized protein</fullName>
    </submittedName>
</protein>
<keyword evidence="6 7" id="KW-0349">Heme</keyword>
<dbReference type="FunFam" id="1.10.630.10:FF:000064">
    <property type="entry name" value="Cytochrome P450 monooxygenase"/>
    <property type="match status" value="1"/>
</dbReference>
<keyword evidence="5 6" id="KW-0408">Iron</keyword>
<comment type="similarity">
    <text evidence="1 7">Belongs to the cytochrome P450 family.</text>
</comment>
<dbReference type="Gramene" id="AET7Gv21275900.1">
    <property type="protein sequence ID" value="AET7Gv21275900.1"/>
    <property type="gene ID" value="AET7Gv21275900"/>
</dbReference>
<evidence type="ECO:0000256" key="2">
    <source>
        <dbReference type="ARBA" id="ARBA00022692"/>
    </source>
</evidence>
<keyword evidence="4 8" id="KW-1133">Transmembrane helix</keyword>
<accession>A0A453T7H2</accession>
<evidence type="ECO:0000256" key="4">
    <source>
        <dbReference type="ARBA" id="ARBA00022989"/>
    </source>
</evidence>
<dbReference type="SUPFAM" id="SSF48264">
    <property type="entry name" value="Cytochrome P450"/>
    <property type="match status" value="1"/>
</dbReference>
<dbReference type="GO" id="GO:0020037">
    <property type="term" value="F:heme binding"/>
    <property type="evidence" value="ECO:0007669"/>
    <property type="project" value="InterPro"/>
</dbReference>
<evidence type="ECO:0000313" key="10">
    <source>
        <dbReference type="Proteomes" id="UP000015105"/>
    </source>
</evidence>
<dbReference type="InterPro" id="IPR001128">
    <property type="entry name" value="Cyt_P450"/>
</dbReference>
<dbReference type="GO" id="GO:0004497">
    <property type="term" value="F:monooxygenase activity"/>
    <property type="evidence" value="ECO:0007669"/>
    <property type="project" value="UniProtKB-KW"/>
</dbReference>
<dbReference type="Proteomes" id="UP000015105">
    <property type="component" value="Chromosome 7D"/>
</dbReference>
<dbReference type="InterPro" id="IPR017972">
    <property type="entry name" value="Cyt_P450_CS"/>
</dbReference>
<reference evidence="10" key="1">
    <citation type="journal article" date="2014" name="Science">
        <title>Ancient hybridizations among the ancestral genomes of bread wheat.</title>
        <authorList>
            <consortium name="International Wheat Genome Sequencing Consortium,"/>
            <person name="Marcussen T."/>
            <person name="Sandve S.R."/>
            <person name="Heier L."/>
            <person name="Spannagl M."/>
            <person name="Pfeifer M."/>
            <person name="Jakobsen K.S."/>
            <person name="Wulff B.B."/>
            <person name="Steuernagel B."/>
            <person name="Mayer K.F."/>
            <person name="Olsen O.A."/>
        </authorList>
    </citation>
    <scope>NUCLEOTIDE SEQUENCE [LARGE SCALE GENOMIC DNA]</scope>
    <source>
        <strain evidence="10">cv. AL8/78</strain>
    </source>
</reference>
<dbReference type="PROSITE" id="PS00086">
    <property type="entry name" value="CYTOCHROME_P450"/>
    <property type="match status" value="1"/>
</dbReference>
<evidence type="ECO:0000256" key="7">
    <source>
        <dbReference type="RuleBase" id="RU000461"/>
    </source>
</evidence>
<keyword evidence="10" id="KW-1185">Reference proteome</keyword>
<reference evidence="9" key="4">
    <citation type="submission" date="2019-03" db="UniProtKB">
        <authorList>
            <consortium name="EnsemblPlants"/>
        </authorList>
    </citation>
    <scope>IDENTIFICATION</scope>
</reference>